<reference evidence="2" key="1">
    <citation type="journal article" date="2020" name="Nature">
        <title>Giant virus diversity and host interactions through global metagenomics.</title>
        <authorList>
            <person name="Schulz F."/>
            <person name="Roux S."/>
            <person name="Paez-Espino D."/>
            <person name="Jungbluth S."/>
            <person name="Walsh D.A."/>
            <person name="Denef V.J."/>
            <person name="McMahon K.D."/>
            <person name="Konstantinidis K.T."/>
            <person name="Eloe-Fadrosh E.A."/>
            <person name="Kyrpides N.C."/>
            <person name="Woyke T."/>
        </authorList>
    </citation>
    <scope>NUCLEOTIDE SEQUENCE</scope>
    <source>
        <strain evidence="2">GVMAG-M-3300023174-60</strain>
    </source>
</reference>
<dbReference type="EMBL" id="MN739677">
    <property type="protein sequence ID" value="QHT20249.1"/>
    <property type="molecule type" value="Genomic_DNA"/>
</dbReference>
<evidence type="ECO:0000313" key="2">
    <source>
        <dbReference type="EMBL" id="QHT20249.1"/>
    </source>
</evidence>
<organism evidence="2">
    <name type="scientific">viral metagenome</name>
    <dbReference type="NCBI Taxonomy" id="1070528"/>
    <lineage>
        <taxon>unclassified sequences</taxon>
        <taxon>metagenomes</taxon>
        <taxon>organismal metagenomes</taxon>
    </lineage>
</organism>
<keyword evidence="1" id="KW-1133">Transmembrane helix</keyword>
<evidence type="ECO:0000256" key="1">
    <source>
        <dbReference type="SAM" id="Phobius"/>
    </source>
</evidence>
<protein>
    <submittedName>
        <fullName evidence="2">Uncharacterized protein</fullName>
    </submittedName>
</protein>
<sequence>MDMKLRQLAGTLFIVSVIGMMIYLVITPNPSEGFVDVVRCGVDLPPCSGERIRCMNGYCKSDIPTSWPRISDLPMTPPTKYPYA</sequence>
<feature type="transmembrane region" description="Helical" evidence="1">
    <location>
        <begin position="7"/>
        <end position="26"/>
    </location>
</feature>
<keyword evidence="1" id="KW-0812">Transmembrane</keyword>
<name>A0A6C0DW52_9ZZZZ</name>
<keyword evidence="1" id="KW-0472">Membrane</keyword>
<proteinExistence type="predicted"/>
<accession>A0A6C0DW52</accession>
<dbReference type="AlphaFoldDB" id="A0A6C0DW52"/>